<reference evidence="3 4" key="1">
    <citation type="submission" date="2021-03" db="EMBL/GenBank/DDBJ databases">
        <authorList>
            <person name="So Y."/>
        </authorList>
    </citation>
    <scope>NUCLEOTIDE SEQUENCE [LARGE SCALE GENOMIC DNA]</scope>
    <source>
        <strain evidence="3 4">SSH11</strain>
    </source>
</reference>
<dbReference type="RefSeq" id="WP_209378949.1">
    <property type="nucleotide sequence ID" value="NZ_JAGIZB010000006.1"/>
</dbReference>
<evidence type="ECO:0000313" key="4">
    <source>
        <dbReference type="Proteomes" id="UP000681594"/>
    </source>
</evidence>
<evidence type="ECO:0000256" key="2">
    <source>
        <dbReference type="SAM" id="SignalP"/>
    </source>
</evidence>
<feature type="chain" id="PRO_5045838370" evidence="2">
    <location>
        <begin position="22"/>
        <end position="84"/>
    </location>
</feature>
<protein>
    <submittedName>
        <fullName evidence="3">Uncharacterized protein</fullName>
    </submittedName>
</protein>
<dbReference type="EMBL" id="JAGIZB010000006">
    <property type="protein sequence ID" value="MBP0444723.1"/>
    <property type="molecule type" value="Genomic_DNA"/>
</dbReference>
<gene>
    <name evidence="3" type="ORF">J8J14_07995</name>
</gene>
<feature type="compositionally biased region" description="Low complexity" evidence="1">
    <location>
        <begin position="47"/>
        <end position="60"/>
    </location>
</feature>
<keyword evidence="4" id="KW-1185">Reference proteome</keyword>
<keyword evidence="2" id="KW-0732">Signal</keyword>
<evidence type="ECO:0000256" key="1">
    <source>
        <dbReference type="SAM" id="MobiDB-lite"/>
    </source>
</evidence>
<sequence>MKKTHLALALAAGLIAGPALAQSPAPQGPVSTAPTPRAPGGVAPDQGAGVPGIAASPAAPGGAGLPTSPQAGVPGTQAPSQIGR</sequence>
<proteinExistence type="predicted"/>
<evidence type="ECO:0000313" key="3">
    <source>
        <dbReference type="EMBL" id="MBP0444723.1"/>
    </source>
</evidence>
<organism evidence="3 4">
    <name type="scientific">Pararoseomonas baculiformis</name>
    <dbReference type="NCBI Taxonomy" id="2820812"/>
    <lineage>
        <taxon>Bacteria</taxon>
        <taxon>Pseudomonadati</taxon>
        <taxon>Pseudomonadota</taxon>
        <taxon>Alphaproteobacteria</taxon>
        <taxon>Acetobacterales</taxon>
        <taxon>Acetobacteraceae</taxon>
        <taxon>Pararoseomonas</taxon>
    </lineage>
</organism>
<feature type="signal peptide" evidence="2">
    <location>
        <begin position="1"/>
        <end position="21"/>
    </location>
</feature>
<accession>A0ABS4ACJ1</accession>
<comment type="caution">
    <text evidence="3">The sequence shown here is derived from an EMBL/GenBank/DDBJ whole genome shotgun (WGS) entry which is preliminary data.</text>
</comment>
<name>A0ABS4ACJ1_9PROT</name>
<dbReference type="Proteomes" id="UP000681594">
    <property type="component" value="Unassembled WGS sequence"/>
</dbReference>
<feature type="region of interest" description="Disordered" evidence="1">
    <location>
        <begin position="20"/>
        <end position="84"/>
    </location>
</feature>